<keyword evidence="3 7" id="KW-0812">Transmembrane</keyword>
<dbReference type="STRING" id="303541.JF72_07810"/>
<dbReference type="GO" id="GO:0016787">
    <property type="term" value="F:hydrolase activity"/>
    <property type="evidence" value="ECO:0007669"/>
    <property type="project" value="UniProtKB-KW"/>
</dbReference>
<comment type="caution">
    <text evidence="9">The sequence shown here is derived from an EMBL/GenBank/DDBJ whole genome shotgun (WGS) entry which is preliminary data.</text>
</comment>
<keyword evidence="6 7" id="KW-0472">Membrane</keyword>
<dbReference type="CDD" id="cd03392">
    <property type="entry name" value="PAP2_like_2"/>
    <property type="match status" value="1"/>
</dbReference>
<evidence type="ECO:0000259" key="8">
    <source>
        <dbReference type="SMART" id="SM00014"/>
    </source>
</evidence>
<comment type="subcellular location">
    <subcellularLocation>
        <location evidence="1">Cell membrane</location>
        <topology evidence="1">Multi-pass membrane protein</topology>
    </subcellularLocation>
</comment>
<feature type="transmembrane region" description="Helical" evidence="7">
    <location>
        <begin position="6"/>
        <end position="24"/>
    </location>
</feature>
<reference evidence="9 10" key="1">
    <citation type="submission" date="2015-01" db="EMBL/GenBank/DDBJ databases">
        <title>Comparative genomics of the lactic acid bacteria isolated from the honey bee gut.</title>
        <authorList>
            <person name="Ellegaard K.M."/>
            <person name="Tamarit D."/>
            <person name="Javelind E."/>
            <person name="Olofsson T."/>
            <person name="Andersson S.G."/>
            <person name="Vasquez A."/>
        </authorList>
    </citation>
    <scope>NUCLEOTIDE SEQUENCE [LARGE SCALE GENOMIC DNA]</scope>
    <source>
        <strain evidence="9 10">Hma11</strain>
    </source>
</reference>
<keyword evidence="10" id="KW-1185">Reference proteome</keyword>
<dbReference type="SMART" id="SM00014">
    <property type="entry name" value="acidPPc"/>
    <property type="match status" value="1"/>
</dbReference>
<feature type="transmembrane region" description="Helical" evidence="7">
    <location>
        <begin position="143"/>
        <end position="159"/>
    </location>
</feature>
<evidence type="ECO:0000313" key="9">
    <source>
        <dbReference type="EMBL" id="KJY61491.1"/>
    </source>
</evidence>
<name>A0A0F4LVF0_9LACO</name>
<accession>A0A0F4LVF0</accession>
<dbReference type="InterPro" id="IPR036938">
    <property type="entry name" value="PAP2/HPO_sf"/>
</dbReference>
<dbReference type="Pfam" id="PF01569">
    <property type="entry name" value="PAP2"/>
    <property type="match status" value="1"/>
</dbReference>
<keyword evidence="5 7" id="KW-1133">Transmembrane helix</keyword>
<feature type="transmembrane region" description="Helical" evidence="7">
    <location>
        <begin position="171"/>
        <end position="192"/>
    </location>
</feature>
<dbReference type="PANTHER" id="PTHR14969:SF62">
    <property type="entry name" value="DECAPRENYLPHOSPHORYL-5-PHOSPHORIBOSE PHOSPHATASE RV3807C-RELATED"/>
    <property type="match status" value="1"/>
</dbReference>
<organism evidence="9 10">
    <name type="scientific">Lactobacillus apis</name>
    <dbReference type="NCBI Taxonomy" id="303541"/>
    <lineage>
        <taxon>Bacteria</taxon>
        <taxon>Bacillati</taxon>
        <taxon>Bacillota</taxon>
        <taxon>Bacilli</taxon>
        <taxon>Lactobacillales</taxon>
        <taxon>Lactobacillaceae</taxon>
        <taxon>Lactobacillus</taxon>
    </lineage>
</organism>
<evidence type="ECO:0000313" key="10">
    <source>
        <dbReference type="Proteomes" id="UP000033682"/>
    </source>
</evidence>
<evidence type="ECO:0000256" key="3">
    <source>
        <dbReference type="ARBA" id="ARBA00022692"/>
    </source>
</evidence>
<dbReference type="EMBL" id="JXLG01000005">
    <property type="protein sequence ID" value="KJY61491.1"/>
    <property type="molecule type" value="Genomic_DNA"/>
</dbReference>
<gene>
    <name evidence="9" type="ORF">JF72_07810</name>
</gene>
<evidence type="ECO:0000256" key="6">
    <source>
        <dbReference type="ARBA" id="ARBA00023136"/>
    </source>
</evidence>
<dbReference type="KEGG" id="lapi:DKL56_04400"/>
<feature type="transmembrane region" description="Helical" evidence="7">
    <location>
        <begin position="78"/>
        <end position="97"/>
    </location>
</feature>
<dbReference type="InterPro" id="IPR000326">
    <property type="entry name" value="PAP2/HPO"/>
</dbReference>
<evidence type="ECO:0000256" key="7">
    <source>
        <dbReference type="SAM" id="Phobius"/>
    </source>
</evidence>
<feature type="transmembrane region" description="Helical" evidence="7">
    <location>
        <begin position="118"/>
        <end position="137"/>
    </location>
</feature>
<feature type="domain" description="Phosphatidic acid phosphatase type 2/haloperoxidase" evidence="8">
    <location>
        <begin position="80"/>
        <end position="186"/>
    </location>
</feature>
<dbReference type="AlphaFoldDB" id="A0A0F4LVF0"/>
<keyword evidence="4" id="KW-0378">Hydrolase</keyword>
<dbReference type="GO" id="GO:0005886">
    <property type="term" value="C:plasma membrane"/>
    <property type="evidence" value="ECO:0007669"/>
    <property type="project" value="UniProtKB-SubCell"/>
</dbReference>
<dbReference type="RefSeq" id="WP_046307014.1">
    <property type="nucleotide sequence ID" value="NZ_BMCV01000001.1"/>
</dbReference>
<dbReference type="Proteomes" id="UP000033682">
    <property type="component" value="Unassembled WGS sequence"/>
</dbReference>
<evidence type="ECO:0000256" key="1">
    <source>
        <dbReference type="ARBA" id="ARBA00004651"/>
    </source>
</evidence>
<proteinExistence type="predicted"/>
<dbReference type="PATRIC" id="fig|303541.3.peg.938"/>
<keyword evidence="2" id="KW-1003">Cell membrane</keyword>
<dbReference type="SUPFAM" id="SSF48317">
    <property type="entry name" value="Acid phosphatase/Vanadium-dependent haloperoxidase"/>
    <property type="match status" value="1"/>
</dbReference>
<dbReference type="PANTHER" id="PTHR14969">
    <property type="entry name" value="SPHINGOSINE-1-PHOSPHATE PHOSPHOHYDROLASE"/>
    <property type="match status" value="1"/>
</dbReference>
<protein>
    <submittedName>
        <fullName evidence="9">Phosphatase</fullName>
    </submittedName>
</protein>
<evidence type="ECO:0000256" key="4">
    <source>
        <dbReference type="ARBA" id="ARBA00022801"/>
    </source>
</evidence>
<evidence type="ECO:0000256" key="2">
    <source>
        <dbReference type="ARBA" id="ARBA00022475"/>
    </source>
</evidence>
<evidence type="ECO:0000256" key="5">
    <source>
        <dbReference type="ARBA" id="ARBA00022989"/>
    </source>
</evidence>
<dbReference type="GeneID" id="78160419"/>
<sequence length="193" mass="22274">MDIYIWLASLSALILLLLIFNVRNSRRFNLLDHWLHHKLVRQRDGISWQIVAFINDPKLLVVWDVFLASFLMSKNETLLAFWALFTLGFTDFVGIVLKKWMHRKRPIMHSSLEDGYSFPSGHVLGTTIMALIVWRLFADTLGSKLLLILILIWMMVVISRISLKAHFPSDILGATSLAVFCFSICQQFLLLVI</sequence>
<dbReference type="Gene3D" id="1.20.144.10">
    <property type="entry name" value="Phosphatidic acid phosphatase type 2/haloperoxidase"/>
    <property type="match status" value="1"/>
</dbReference>
<dbReference type="HOGENOM" id="CLU_072573_3_3_9"/>
<dbReference type="OrthoDB" id="9789113at2"/>